<sequence length="130" mass="15020">MECKIKEKEHKFEAKKNIINDFDVTNFSNLAAVPSKKWQTNSKPVLLCILLGKRSKELKRAVLMLLMQHLGFYVYSTKTLKILEGIHVYLLCVKYYYIGVNSISEACCSQINQVKLLKLGSQVHIKKRNE</sequence>
<evidence type="ECO:0000313" key="2">
    <source>
        <dbReference type="Proteomes" id="UP000078200"/>
    </source>
</evidence>
<dbReference type="Proteomes" id="UP000078200">
    <property type="component" value="Unassembled WGS sequence"/>
</dbReference>
<dbReference type="VEuPathDB" id="VectorBase:GAUT011646"/>
<keyword evidence="2" id="KW-1185">Reference proteome</keyword>
<name>A0A1A9UPX6_GLOAU</name>
<dbReference type="AlphaFoldDB" id="A0A1A9UPX6"/>
<dbReference type="EnsemblMetazoa" id="GAUT011646-RA">
    <property type="protein sequence ID" value="GAUT011646-PA"/>
    <property type="gene ID" value="GAUT011646"/>
</dbReference>
<accession>A0A1A9UPX6</accession>
<evidence type="ECO:0000313" key="1">
    <source>
        <dbReference type="EnsemblMetazoa" id="GAUT011646-PA"/>
    </source>
</evidence>
<proteinExistence type="predicted"/>
<organism evidence="1 2">
    <name type="scientific">Glossina austeni</name>
    <name type="common">Savannah tsetse fly</name>
    <dbReference type="NCBI Taxonomy" id="7395"/>
    <lineage>
        <taxon>Eukaryota</taxon>
        <taxon>Metazoa</taxon>
        <taxon>Ecdysozoa</taxon>
        <taxon>Arthropoda</taxon>
        <taxon>Hexapoda</taxon>
        <taxon>Insecta</taxon>
        <taxon>Pterygota</taxon>
        <taxon>Neoptera</taxon>
        <taxon>Endopterygota</taxon>
        <taxon>Diptera</taxon>
        <taxon>Brachycera</taxon>
        <taxon>Muscomorpha</taxon>
        <taxon>Hippoboscoidea</taxon>
        <taxon>Glossinidae</taxon>
        <taxon>Glossina</taxon>
    </lineage>
</organism>
<protein>
    <submittedName>
        <fullName evidence="1">Uncharacterized protein</fullName>
    </submittedName>
</protein>
<reference evidence="1" key="1">
    <citation type="submission" date="2020-05" db="UniProtKB">
        <authorList>
            <consortium name="EnsemblMetazoa"/>
        </authorList>
    </citation>
    <scope>IDENTIFICATION</scope>
    <source>
        <strain evidence="1">TTRI</strain>
    </source>
</reference>